<accession>A0A6J7GZQ5</accession>
<proteinExistence type="predicted"/>
<gene>
    <name evidence="2" type="ORF">UFOPK3492_01375</name>
</gene>
<evidence type="ECO:0000313" key="2">
    <source>
        <dbReference type="EMBL" id="CAB4908939.1"/>
    </source>
</evidence>
<keyword evidence="1" id="KW-0472">Membrane</keyword>
<reference evidence="2" key="1">
    <citation type="submission" date="2020-05" db="EMBL/GenBank/DDBJ databases">
        <authorList>
            <person name="Chiriac C."/>
            <person name="Salcher M."/>
            <person name="Ghai R."/>
            <person name="Kavagutti S V."/>
        </authorList>
    </citation>
    <scope>NUCLEOTIDE SEQUENCE</scope>
</reference>
<dbReference type="EMBL" id="CAFBMD010000165">
    <property type="protein sequence ID" value="CAB4908939.1"/>
    <property type="molecule type" value="Genomic_DNA"/>
</dbReference>
<name>A0A6J7GZQ5_9ZZZZ</name>
<sequence length="58" mass="6666">MFVFGNNIHAHGMKIRVAIGTDFVIIGIGILPIIIITKWKKIFLWVMECHGLPDYIDR</sequence>
<dbReference type="AlphaFoldDB" id="A0A6J7GZQ5"/>
<keyword evidence="1" id="KW-0812">Transmembrane</keyword>
<feature type="transmembrane region" description="Helical" evidence="1">
    <location>
        <begin position="15"/>
        <end position="37"/>
    </location>
</feature>
<organism evidence="2">
    <name type="scientific">freshwater metagenome</name>
    <dbReference type="NCBI Taxonomy" id="449393"/>
    <lineage>
        <taxon>unclassified sequences</taxon>
        <taxon>metagenomes</taxon>
        <taxon>ecological metagenomes</taxon>
    </lineage>
</organism>
<protein>
    <submittedName>
        <fullName evidence="2">Unannotated protein</fullName>
    </submittedName>
</protein>
<keyword evidence="1" id="KW-1133">Transmembrane helix</keyword>
<evidence type="ECO:0000256" key="1">
    <source>
        <dbReference type="SAM" id="Phobius"/>
    </source>
</evidence>